<dbReference type="AlphaFoldDB" id="A0A381RRA5"/>
<proteinExistence type="predicted"/>
<dbReference type="PANTHER" id="PTHR34717:SF1">
    <property type="entry name" value="EG:BACR7A4.20 PROTEIN"/>
    <property type="match status" value="1"/>
</dbReference>
<name>A0A381RRA5_9ZZZZ</name>
<protein>
    <recommendedName>
        <fullName evidence="4">AttH domain-containing protein</fullName>
    </recommendedName>
</protein>
<evidence type="ECO:0008006" key="4">
    <source>
        <dbReference type="Google" id="ProtNLM"/>
    </source>
</evidence>
<feature type="domain" description="DUF7065" evidence="2">
    <location>
        <begin position="164"/>
        <end position="205"/>
    </location>
</feature>
<feature type="domain" description="DUF7064" evidence="1">
    <location>
        <begin position="206"/>
        <end position="333"/>
    </location>
</feature>
<accession>A0A381RRA5</accession>
<dbReference type="Pfam" id="PF23212">
    <property type="entry name" value="DUF7064"/>
    <property type="match status" value="1"/>
</dbReference>
<dbReference type="SUPFAM" id="SSF159245">
    <property type="entry name" value="AttH-like"/>
    <property type="match status" value="1"/>
</dbReference>
<evidence type="ECO:0000259" key="1">
    <source>
        <dbReference type="Pfam" id="PF23212"/>
    </source>
</evidence>
<dbReference type="InterPro" id="IPR055492">
    <property type="entry name" value="DUF7064"/>
</dbReference>
<dbReference type="InterPro" id="IPR055493">
    <property type="entry name" value="DUF7065"/>
</dbReference>
<sequence>VADEQRPVRLVLEPEDEYNHRPDPVPNYNESMYFNVVDHHSRLGAWFRLGNRVNEGYAEMSCCVYLPDGRVGFMYQRPRISTNEVFDAGGLSFEVEEPFERLRVRYDGDLCLLDEPGRMADPKRAFTENPLVPCTVDLAYRGIAPMFGGRTVDAETGEEPDRDAERSFSKAHYEQHVAAVGAVEVDGERFEVDGLGLRDKSWGPRYWQAIAWYRWLPMAFGEDFAMMISLISADGVTAAGGGMVLHGDDYHLIRQVSVESDWDDDWYQTALRATVSTDERTYEVTGDVVSLIPLRNRRTTPDGEDLLTRITEGLTEYRCDGKVGWGLSEYLDQVVDGIPVGADVPI</sequence>
<dbReference type="PANTHER" id="PTHR34717">
    <property type="entry name" value="EG:BACR7A4.20 PROTEIN"/>
    <property type="match status" value="1"/>
</dbReference>
<organism evidence="3">
    <name type="scientific">marine metagenome</name>
    <dbReference type="NCBI Taxonomy" id="408172"/>
    <lineage>
        <taxon>unclassified sequences</taxon>
        <taxon>metagenomes</taxon>
        <taxon>ecological metagenomes</taxon>
    </lineage>
</organism>
<evidence type="ECO:0000313" key="3">
    <source>
        <dbReference type="EMBL" id="SUZ94426.1"/>
    </source>
</evidence>
<feature type="non-terminal residue" evidence="3">
    <location>
        <position position="1"/>
    </location>
</feature>
<gene>
    <name evidence="3" type="ORF">METZ01_LOCUS47280</name>
</gene>
<evidence type="ECO:0000259" key="2">
    <source>
        <dbReference type="Pfam" id="PF23213"/>
    </source>
</evidence>
<dbReference type="EMBL" id="UINC01002234">
    <property type="protein sequence ID" value="SUZ94426.1"/>
    <property type="molecule type" value="Genomic_DNA"/>
</dbReference>
<dbReference type="Pfam" id="PF23213">
    <property type="entry name" value="DUF7065"/>
    <property type="match status" value="1"/>
</dbReference>
<reference evidence="3" key="1">
    <citation type="submission" date="2018-05" db="EMBL/GenBank/DDBJ databases">
        <authorList>
            <person name="Lanie J.A."/>
            <person name="Ng W.-L."/>
            <person name="Kazmierczak K.M."/>
            <person name="Andrzejewski T.M."/>
            <person name="Davidsen T.M."/>
            <person name="Wayne K.J."/>
            <person name="Tettelin H."/>
            <person name="Glass J.I."/>
            <person name="Rusch D."/>
            <person name="Podicherti R."/>
            <person name="Tsui H.-C.T."/>
            <person name="Winkler M.E."/>
        </authorList>
    </citation>
    <scope>NUCLEOTIDE SEQUENCE</scope>
</reference>